<dbReference type="Proteomes" id="UP000006038">
    <property type="component" value="Chromosome 7"/>
</dbReference>
<protein>
    <submittedName>
        <fullName evidence="1">Uncharacterized protein</fullName>
    </submittedName>
</protein>
<reference evidence="1" key="1">
    <citation type="journal article" date="2013" name="Nat. Commun.">
        <title>Whole-genome sequencing of Oryza brachyantha reveals mechanisms underlying Oryza genome evolution.</title>
        <authorList>
            <person name="Chen J."/>
            <person name="Huang Q."/>
            <person name="Gao D."/>
            <person name="Wang J."/>
            <person name="Lang Y."/>
            <person name="Liu T."/>
            <person name="Li B."/>
            <person name="Bai Z."/>
            <person name="Luis Goicoechea J."/>
            <person name="Liang C."/>
            <person name="Chen C."/>
            <person name="Zhang W."/>
            <person name="Sun S."/>
            <person name="Liao Y."/>
            <person name="Zhang X."/>
            <person name="Yang L."/>
            <person name="Song C."/>
            <person name="Wang M."/>
            <person name="Shi J."/>
            <person name="Liu G."/>
            <person name="Liu J."/>
            <person name="Zhou H."/>
            <person name="Zhou W."/>
            <person name="Yu Q."/>
            <person name="An N."/>
            <person name="Chen Y."/>
            <person name="Cai Q."/>
            <person name="Wang B."/>
            <person name="Liu B."/>
            <person name="Min J."/>
            <person name="Huang Y."/>
            <person name="Wu H."/>
            <person name="Li Z."/>
            <person name="Zhang Y."/>
            <person name="Yin Y."/>
            <person name="Song W."/>
            <person name="Jiang J."/>
            <person name="Jackson S.A."/>
            <person name="Wing R.A."/>
            <person name="Wang J."/>
            <person name="Chen M."/>
        </authorList>
    </citation>
    <scope>NUCLEOTIDE SEQUENCE [LARGE SCALE GENOMIC DNA]</scope>
    <source>
        <strain evidence="1">cv. IRGC 101232</strain>
    </source>
</reference>
<dbReference type="AlphaFoldDB" id="J3MKK6"/>
<dbReference type="HOGENOM" id="CLU_2708775_0_0_1"/>
<keyword evidence="2" id="KW-1185">Reference proteome</keyword>
<reference evidence="1" key="2">
    <citation type="submission" date="2013-04" db="UniProtKB">
        <authorList>
            <consortium name="EnsemblPlants"/>
        </authorList>
    </citation>
    <scope>IDENTIFICATION</scope>
</reference>
<sequence length="73" mass="8530">MKITVFEHLKMVFLEICFWDRREILTGVSLFQNALTLKELELQVCLHKPQPVLLISLDNSILVLFTTDKLTKN</sequence>
<dbReference type="Gramene" id="OB07G19380.1">
    <property type="protein sequence ID" value="OB07G19380.1"/>
    <property type="gene ID" value="OB07G19380"/>
</dbReference>
<accession>J3MKK6</accession>
<dbReference type="EnsemblPlants" id="OB07G19380.1">
    <property type="protein sequence ID" value="OB07G19380.1"/>
    <property type="gene ID" value="OB07G19380"/>
</dbReference>
<evidence type="ECO:0000313" key="2">
    <source>
        <dbReference type="Proteomes" id="UP000006038"/>
    </source>
</evidence>
<name>J3MKK6_ORYBR</name>
<proteinExistence type="predicted"/>
<evidence type="ECO:0000313" key="1">
    <source>
        <dbReference type="EnsemblPlants" id="OB07G19380.1"/>
    </source>
</evidence>
<organism evidence="1">
    <name type="scientific">Oryza brachyantha</name>
    <name type="common">malo sina</name>
    <dbReference type="NCBI Taxonomy" id="4533"/>
    <lineage>
        <taxon>Eukaryota</taxon>
        <taxon>Viridiplantae</taxon>
        <taxon>Streptophyta</taxon>
        <taxon>Embryophyta</taxon>
        <taxon>Tracheophyta</taxon>
        <taxon>Spermatophyta</taxon>
        <taxon>Magnoliopsida</taxon>
        <taxon>Liliopsida</taxon>
        <taxon>Poales</taxon>
        <taxon>Poaceae</taxon>
        <taxon>BOP clade</taxon>
        <taxon>Oryzoideae</taxon>
        <taxon>Oryzeae</taxon>
        <taxon>Oryzinae</taxon>
        <taxon>Oryza</taxon>
    </lineage>
</organism>